<dbReference type="AlphaFoldDB" id="A0A977L3N4"/>
<sequence>MQTVKTAPTKDYQDYLAISLNDPQRAAGNIEMALQEKERLSGMLQLTLEDIVNARKKANNLSESAQLAYEKLAAILAQTDGQEIYSFVDLLEEFGLQINIMPSI</sequence>
<dbReference type="Proteomes" id="UP001065613">
    <property type="component" value="Chromosome"/>
</dbReference>
<dbReference type="KEGG" id="wna:KA717_16710"/>
<gene>
    <name evidence="1" type="ORF">KA717_16710</name>
</gene>
<proteinExistence type="predicted"/>
<organism evidence="1">
    <name type="scientific">Woronichinia naegeliana WA131</name>
    <dbReference type="NCBI Taxonomy" id="2824559"/>
    <lineage>
        <taxon>Bacteria</taxon>
        <taxon>Bacillati</taxon>
        <taxon>Cyanobacteriota</taxon>
        <taxon>Cyanophyceae</taxon>
        <taxon>Synechococcales</taxon>
        <taxon>Coelosphaeriaceae</taxon>
        <taxon>Woronichinia</taxon>
    </lineage>
</organism>
<reference evidence="1" key="1">
    <citation type="submission" date="2021-04" db="EMBL/GenBank/DDBJ databases">
        <title>Genome sequence of Woronichinia naegeliana from Washington state freshwater lake bloom.</title>
        <authorList>
            <person name="Dreher T.W."/>
        </authorList>
    </citation>
    <scope>NUCLEOTIDE SEQUENCE</scope>
    <source>
        <strain evidence="1">WA131</strain>
    </source>
</reference>
<protein>
    <submittedName>
        <fullName evidence="1">Uncharacterized protein</fullName>
    </submittedName>
</protein>
<evidence type="ECO:0000313" key="1">
    <source>
        <dbReference type="EMBL" id="UXE64026.1"/>
    </source>
</evidence>
<name>A0A977L3N4_9CYAN</name>
<dbReference type="EMBL" id="CP073041">
    <property type="protein sequence ID" value="UXE64026.1"/>
    <property type="molecule type" value="Genomic_DNA"/>
</dbReference>
<accession>A0A977L3N4</accession>